<sequence length="244" mass="27657">MSKYAKLTNDDRFIVSLSIDFCCTSFSIPTLLLNPDPPIEVDSEIIRDLLLFVKEGLTTILKTISTIDTPIPSLPSDSTPTTPLISDVNTERIDSLEELRDECEDFVSDGWDFFLSLILNFPDPNKSSFQSILLDDPSFPDLILNSLKYPHKDNRETTFTTITNVVQEFEWMKIKFMTANLVGRMSETVDFVSLPLSESNTLSELTDFIDSMCDPIGDDDEARFEQYPLVRVSVCPTKPDLFIK</sequence>
<protein>
    <submittedName>
        <fullName evidence="1">Uncharacterized protein</fullName>
    </submittedName>
</protein>
<evidence type="ECO:0000313" key="2">
    <source>
        <dbReference type="Proteomes" id="UP001281761"/>
    </source>
</evidence>
<gene>
    <name evidence="1" type="ORF">BLNAU_12552</name>
</gene>
<dbReference type="Proteomes" id="UP001281761">
    <property type="component" value="Unassembled WGS sequence"/>
</dbReference>
<comment type="caution">
    <text evidence="1">The sequence shown here is derived from an EMBL/GenBank/DDBJ whole genome shotgun (WGS) entry which is preliminary data.</text>
</comment>
<proteinExistence type="predicted"/>
<accession>A0ABQ9XJ49</accession>
<dbReference type="EMBL" id="JARBJD010000103">
    <property type="protein sequence ID" value="KAK2952446.1"/>
    <property type="molecule type" value="Genomic_DNA"/>
</dbReference>
<reference evidence="1 2" key="1">
    <citation type="journal article" date="2022" name="bioRxiv">
        <title>Genomics of Preaxostyla Flagellates Illuminates Evolutionary Transitions and the Path Towards Mitochondrial Loss.</title>
        <authorList>
            <person name="Novak L.V.F."/>
            <person name="Treitli S.C."/>
            <person name="Pyrih J."/>
            <person name="Halakuc P."/>
            <person name="Pipaliya S.V."/>
            <person name="Vacek V."/>
            <person name="Brzon O."/>
            <person name="Soukal P."/>
            <person name="Eme L."/>
            <person name="Dacks J.B."/>
            <person name="Karnkowska A."/>
            <person name="Elias M."/>
            <person name="Hampl V."/>
        </authorList>
    </citation>
    <scope>NUCLEOTIDE SEQUENCE [LARGE SCALE GENOMIC DNA]</scope>
    <source>
        <strain evidence="1">NAU3</strain>
        <tissue evidence="1">Gut</tissue>
    </source>
</reference>
<evidence type="ECO:0000313" key="1">
    <source>
        <dbReference type="EMBL" id="KAK2952446.1"/>
    </source>
</evidence>
<organism evidence="1 2">
    <name type="scientific">Blattamonas nauphoetae</name>
    <dbReference type="NCBI Taxonomy" id="2049346"/>
    <lineage>
        <taxon>Eukaryota</taxon>
        <taxon>Metamonada</taxon>
        <taxon>Preaxostyla</taxon>
        <taxon>Oxymonadida</taxon>
        <taxon>Blattamonas</taxon>
    </lineage>
</organism>
<name>A0ABQ9XJ49_9EUKA</name>
<keyword evidence="2" id="KW-1185">Reference proteome</keyword>